<dbReference type="PANTHER" id="PTHR36928">
    <property type="entry name" value="PHOSPHATASE YCDX-RELATED"/>
    <property type="match status" value="1"/>
</dbReference>
<keyword evidence="26" id="KW-1185">Reference proteome</keyword>
<dbReference type="InterPro" id="IPR003141">
    <property type="entry name" value="Pol/His_phosphatase_N"/>
</dbReference>
<comment type="subcellular location">
    <subcellularLocation>
        <location evidence="2">Cytoplasm</location>
    </subcellularLocation>
</comment>
<evidence type="ECO:0000313" key="25">
    <source>
        <dbReference type="EMBL" id="MEN0644346.1"/>
    </source>
</evidence>
<keyword evidence="25" id="KW-0378">Hydrolase</keyword>
<evidence type="ECO:0000256" key="17">
    <source>
        <dbReference type="ARBA" id="ARBA00035726"/>
    </source>
</evidence>
<keyword evidence="25" id="KW-0540">Nuclease</keyword>
<keyword evidence="25" id="KW-0269">Exonuclease</keyword>
<dbReference type="InterPro" id="IPR027421">
    <property type="entry name" value="DNA_pol_lamdba_lyase_dom_sf"/>
</dbReference>
<dbReference type="Pfam" id="PF02811">
    <property type="entry name" value="PHP"/>
    <property type="match status" value="1"/>
</dbReference>
<dbReference type="InterPro" id="IPR003583">
    <property type="entry name" value="Hlx-hairpin-Hlx_DNA-bd_motif"/>
</dbReference>
<dbReference type="NCBIfam" id="NF006375">
    <property type="entry name" value="PRK08609.1"/>
    <property type="match status" value="1"/>
</dbReference>
<dbReference type="Pfam" id="PF14520">
    <property type="entry name" value="HHH_5"/>
    <property type="match status" value="1"/>
</dbReference>
<dbReference type="SUPFAM" id="SSF158702">
    <property type="entry name" value="Sec63 N-terminal domain-like"/>
    <property type="match status" value="1"/>
</dbReference>
<keyword evidence="13" id="KW-0239">DNA-directed DNA polymerase</keyword>
<dbReference type="SUPFAM" id="SSF81301">
    <property type="entry name" value="Nucleotidyltransferase"/>
    <property type="match status" value="1"/>
</dbReference>
<dbReference type="RefSeq" id="WP_343131062.1">
    <property type="nucleotide sequence ID" value="NZ_JBCITK010000001.1"/>
</dbReference>
<dbReference type="GO" id="GO:0004527">
    <property type="term" value="F:exonuclease activity"/>
    <property type="evidence" value="ECO:0007669"/>
    <property type="project" value="UniProtKB-KW"/>
</dbReference>
<dbReference type="PRINTS" id="PR00870">
    <property type="entry name" value="DNAPOLXBETA"/>
</dbReference>
<feature type="domain" description="Helix-hairpin-helix DNA-binding motif class 1" evidence="22">
    <location>
        <begin position="48"/>
        <end position="67"/>
    </location>
</feature>
<dbReference type="PANTHER" id="PTHR36928:SF1">
    <property type="entry name" value="PHOSPHATASE YCDX-RELATED"/>
    <property type="match status" value="1"/>
</dbReference>
<evidence type="ECO:0000256" key="14">
    <source>
        <dbReference type="ARBA" id="ARBA00023053"/>
    </source>
</evidence>
<dbReference type="CDD" id="cd00141">
    <property type="entry name" value="NT_POLXc"/>
    <property type="match status" value="1"/>
</dbReference>
<evidence type="ECO:0000256" key="1">
    <source>
        <dbReference type="ARBA" id="ARBA00001946"/>
    </source>
</evidence>
<evidence type="ECO:0000256" key="10">
    <source>
        <dbReference type="ARBA" id="ARBA00022705"/>
    </source>
</evidence>
<evidence type="ECO:0000256" key="15">
    <source>
        <dbReference type="ARBA" id="ARBA00023204"/>
    </source>
</evidence>
<comment type="catalytic activity">
    <reaction evidence="21">
        <text>DNA(n) + a 2'-deoxyribonucleoside 5'-triphosphate = DNA(n+1) + diphosphate</text>
        <dbReference type="Rhea" id="RHEA:22508"/>
        <dbReference type="Rhea" id="RHEA-COMP:17339"/>
        <dbReference type="Rhea" id="RHEA-COMP:17340"/>
        <dbReference type="ChEBI" id="CHEBI:33019"/>
        <dbReference type="ChEBI" id="CHEBI:61560"/>
        <dbReference type="ChEBI" id="CHEBI:173112"/>
        <dbReference type="EC" id="2.7.7.7"/>
    </reaction>
</comment>
<proteinExistence type="predicted"/>
<reference evidence="25 26" key="1">
    <citation type="submission" date="2024-03" db="EMBL/GenBank/DDBJ databases">
        <title>Bacilli Hybrid Assemblies.</title>
        <authorList>
            <person name="Kovac J."/>
        </authorList>
    </citation>
    <scope>NUCLEOTIDE SEQUENCE [LARGE SCALE GENOMIC DNA]</scope>
    <source>
        <strain evidence="25 26">FSL R7-0666</strain>
    </source>
</reference>
<dbReference type="Gene3D" id="1.10.150.110">
    <property type="entry name" value="DNA polymerase beta, N-terminal domain-like"/>
    <property type="match status" value="1"/>
</dbReference>
<keyword evidence="7" id="KW-0237">DNA synthesis</keyword>
<dbReference type="InterPro" id="IPR016195">
    <property type="entry name" value="Pol/histidinol_Pase-like"/>
</dbReference>
<evidence type="ECO:0000256" key="12">
    <source>
        <dbReference type="ARBA" id="ARBA00022843"/>
    </source>
</evidence>
<dbReference type="SUPFAM" id="SSF89550">
    <property type="entry name" value="PHP domain-like"/>
    <property type="match status" value="1"/>
</dbReference>
<dbReference type="EC" id="4.2.99.18" evidence="4"/>
<feature type="domain" description="Helix-hairpin-helix DNA-binding motif class 1" evidence="22">
    <location>
        <begin position="88"/>
        <end position="107"/>
    </location>
</feature>
<evidence type="ECO:0000256" key="11">
    <source>
        <dbReference type="ARBA" id="ARBA00022763"/>
    </source>
</evidence>
<evidence type="ECO:0000256" key="5">
    <source>
        <dbReference type="ARBA" id="ARBA00020020"/>
    </source>
</evidence>
<evidence type="ECO:0000256" key="2">
    <source>
        <dbReference type="ARBA" id="ARBA00004496"/>
    </source>
</evidence>
<dbReference type="SMART" id="SM00278">
    <property type="entry name" value="HhH1"/>
    <property type="match status" value="3"/>
</dbReference>
<feature type="domain" description="DNA-directed DNA polymerase X" evidence="24">
    <location>
        <begin position="1"/>
        <end position="315"/>
    </location>
</feature>
<dbReference type="InterPro" id="IPR047967">
    <property type="entry name" value="PolX_PHP"/>
</dbReference>
<evidence type="ECO:0000256" key="3">
    <source>
        <dbReference type="ARBA" id="ARBA00012417"/>
    </source>
</evidence>
<dbReference type="EMBL" id="JBCITK010000001">
    <property type="protein sequence ID" value="MEN0644346.1"/>
    <property type="molecule type" value="Genomic_DNA"/>
</dbReference>
<evidence type="ECO:0000259" key="24">
    <source>
        <dbReference type="SMART" id="SM00483"/>
    </source>
</evidence>
<comment type="function">
    <text evidence="20">Repair polymerase that plays a key role in base-excision repair. During this process, the damaged base is excised by specific DNA glycosylases, the DNA backbone is nicked at the abasic site by an apurinic/apyrimidic (AP) endonuclease, and POLB removes 5'-deoxyribose-phosphate from the preincised AP site acting as a 5'-deoxyribose-phosphate lyase (5'-dRP lyase); through its DNA polymerase activity, it adds one nucleotide to the 3' end of the arising single-nucleotide gap. Conducts 'gap-filling' DNA synthesis in a stepwise distributive fashion rather than in a processive fashion as for other DNA polymerases. It is also able to cleave sugar-phosphate bonds 3' to an intact AP site, acting as an AP lyase.</text>
</comment>
<dbReference type="PIRSF" id="PIRSF005047">
    <property type="entry name" value="UCP005047_YshC"/>
    <property type="match status" value="1"/>
</dbReference>
<protein>
    <recommendedName>
        <fullName evidence="5">DNA polymerase beta</fullName>
        <ecNumber evidence="3">2.7.7.7</ecNumber>
        <ecNumber evidence="4">4.2.99.18</ecNumber>
    </recommendedName>
    <alternativeName>
        <fullName evidence="16">5'-deoxyribose-phosphate lyase</fullName>
    </alternativeName>
    <alternativeName>
        <fullName evidence="17">AP lyase</fullName>
    </alternativeName>
</protein>
<comment type="catalytic activity">
    <reaction evidence="19">
        <text>a 5'-end 2'-deoxyribose-2'-deoxyribonucleotide-DNA = (2E,4S)-4-hydroxypenten-2-al-5-phosphate + a 5'-end 5'-phospho-2'-deoxyribonucleoside-DNA + H(+)</text>
        <dbReference type="Rhea" id="RHEA:76255"/>
        <dbReference type="Rhea" id="RHEA-COMP:13180"/>
        <dbReference type="Rhea" id="RHEA-COMP:18657"/>
        <dbReference type="ChEBI" id="CHEBI:15378"/>
        <dbReference type="ChEBI" id="CHEBI:136412"/>
        <dbReference type="ChEBI" id="CHEBI:195194"/>
        <dbReference type="ChEBI" id="CHEBI:195195"/>
    </reaction>
</comment>
<dbReference type="Gene3D" id="3.30.210.10">
    <property type="entry name" value="DNA polymerase, thumb domain"/>
    <property type="match status" value="1"/>
</dbReference>
<evidence type="ECO:0000256" key="20">
    <source>
        <dbReference type="ARBA" id="ARBA00045548"/>
    </source>
</evidence>
<comment type="caution">
    <text evidence="25">The sequence shown here is derived from an EMBL/GenBank/DDBJ whole genome shotgun (WGS) entry which is preliminary data.</text>
</comment>
<comment type="cofactor">
    <cofactor evidence="1">
        <name>Mg(2+)</name>
        <dbReference type="ChEBI" id="CHEBI:18420"/>
    </cofactor>
</comment>
<keyword evidence="9" id="KW-0548">Nucleotidyltransferase</keyword>
<evidence type="ECO:0000256" key="8">
    <source>
        <dbReference type="ARBA" id="ARBA00022679"/>
    </source>
</evidence>
<dbReference type="Gene3D" id="3.30.460.10">
    <property type="entry name" value="Beta Polymerase, domain 2"/>
    <property type="match status" value="1"/>
</dbReference>
<sequence length="576" mass="64502">MDKKKVIQILESIAVHLEIKGENSFKISAYRKAAKALESVASTLEEIEKPEKIDGIGKGTASVIEELKETGHSSLHEELQASIPSGLLPILKLPGVGGKKVGKLYQELGITDMESLRQACLDEKLRGMAGFGAKTEEKILNAIEAFQTRPERVGIAIALKAATFLLDKLQQMDGIIRYELAGSLRRMEETVKDIDFILSTDNRERVIEQLLAMEGIQQVIGAGETKVSIEIAIEEFVIGVDFRLVEDIEFASALLHFTGSKEHNVKLRQLAKERGEQISEYGVLDKESGETKTFKDEEAFYAHFGLAYVPPEARLGRDELVSEADKQEYVSESSIMSDLHMHTVWSDGAHSIREMVQGSKDRGYTHIAITDHSKFLQVANGLTVERLKKQHEEIRSLRKDGDLHIFTGIEMDILPDGSLDYEDEVLEEVDFVIASIHSSFSQKEEVIMERLKNALFNPHVDLIAHPTGRIIERREGYAVDVPTLIKWAAESGTALELNSSPERLDLSAHWVRLAYEQGVPISINTDAHHMNRLSFMKYGVGVARKAGIPADAIINTWSFDRLQTYLNTEKSKRLKR</sequence>
<dbReference type="InterPro" id="IPR010996">
    <property type="entry name" value="HHH_MUS81"/>
</dbReference>
<keyword evidence="12" id="KW-0832">Ubl conjugation</keyword>
<dbReference type="InterPro" id="IPR050243">
    <property type="entry name" value="PHP_phosphatase"/>
</dbReference>
<dbReference type="SUPFAM" id="SSF47802">
    <property type="entry name" value="DNA polymerase beta, N-terminal domain-like"/>
    <property type="match status" value="1"/>
</dbReference>
<evidence type="ECO:0000256" key="13">
    <source>
        <dbReference type="ARBA" id="ARBA00022932"/>
    </source>
</evidence>
<evidence type="ECO:0000259" key="22">
    <source>
        <dbReference type="SMART" id="SM00278"/>
    </source>
</evidence>
<comment type="catalytic activity">
    <reaction evidence="18">
        <text>2'-deoxyribonucleotide-(2'-deoxyribose 5'-phosphate)-2'-deoxyribonucleotide-DNA = a 3'-end 2'-deoxyribonucleotide-(2,3-dehydro-2,3-deoxyribose 5'-phosphate)-DNA + a 5'-end 5'-phospho-2'-deoxyribonucleoside-DNA + H(+)</text>
        <dbReference type="Rhea" id="RHEA:66592"/>
        <dbReference type="Rhea" id="RHEA-COMP:13180"/>
        <dbReference type="Rhea" id="RHEA-COMP:16897"/>
        <dbReference type="Rhea" id="RHEA-COMP:17067"/>
        <dbReference type="ChEBI" id="CHEBI:15378"/>
        <dbReference type="ChEBI" id="CHEBI:136412"/>
        <dbReference type="ChEBI" id="CHEBI:157695"/>
        <dbReference type="ChEBI" id="CHEBI:167181"/>
        <dbReference type="EC" id="4.2.99.18"/>
    </reaction>
</comment>
<evidence type="ECO:0000256" key="18">
    <source>
        <dbReference type="ARBA" id="ARBA00044632"/>
    </source>
</evidence>
<evidence type="ECO:0000259" key="23">
    <source>
        <dbReference type="SMART" id="SM00481"/>
    </source>
</evidence>
<evidence type="ECO:0000256" key="21">
    <source>
        <dbReference type="ARBA" id="ARBA00049244"/>
    </source>
</evidence>
<accession>A0ABU9VKB0</accession>
<dbReference type="InterPro" id="IPR043519">
    <property type="entry name" value="NT_sf"/>
</dbReference>
<evidence type="ECO:0000256" key="7">
    <source>
        <dbReference type="ARBA" id="ARBA00022634"/>
    </source>
</evidence>
<keyword evidence="8" id="KW-0808">Transferase</keyword>
<dbReference type="InterPro" id="IPR004013">
    <property type="entry name" value="PHP_dom"/>
</dbReference>
<keyword evidence="15" id="KW-0234">DNA repair</keyword>
<keyword evidence="6" id="KW-0488">Methylation</keyword>
<evidence type="ECO:0000256" key="6">
    <source>
        <dbReference type="ARBA" id="ARBA00022481"/>
    </source>
</evidence>
<dbReference type="Pfam" id="PF14716">
    <property type="entry name" value="HHH_8"/>
    <property type="match status" value="1"/>
</dbReference>
<dbReference type="InterPro" id="IPR022311">
    <property type="entry name" value="PolX-like"/>
</dbReference>
<feature type="domain" description="Polymerase/histidinol phosphatase N-terminal" evidence="23">
    <location>
        <begin position="337"/>
        <end position="415"/>
    </location>
</feature>
<dbReference type="SMART" id="SM00481">
    <property type="entry name" value="POLIIIAc"/>
    <property type="match status" value="1"/>
</dbReference>
<dbReference type="Proteomes" id="UP001418796">
    <property type="component" value="Unassembled WGS sequence"/>
</dbReference>
<dbReference type="InterPro" id="IPR029398">
    <property type="entry name" value="PolB_thumb"/>
</dbReference>
<dbReference type="EC" id="2.7.7.7" evidence="3"/>
<dbReference type="CDD" id="cd07436">
    <property type="entry name" value="PHP_PolX"/>
    <property type="match status" value="1"/>
</dbReference>
<keyword evidence="14" id="KW-0915">Sodium</keyword>
<dbReference type="Gene3D" id="3.20.20.140">
    <property type="entry name" value="Metal-dependent hydrolases"/>
    <property type="match status" value="1"/>
</dbReference>
<dbReference type="Pfam" id="PF14791">
    <property type="entry name" value="DNA_pol_B_thumb"/>
    <property type="match status" value="1"/>
</dbReference>
<evidence type="ECO:0000313" key="26">
    <source>
        <dbReference type="Proteomes" id="UP001418796"/>
    </source>
</evidence>
<dbReference type="Gene3D" id="1.10.150.20">
    <property type="entry name" value="5' to 3' exonuclease, C-terminal subdomain"/>
    <property type="match status" value="1"/>
</dbReference>
<evidence type="ECO:0000256" key="9">
    <source>
        <dbReference type="ARBA" id="ARBA00022695"/>
    </source>
</evidence>
<evidence type="ECO:0000256" key="19">
    <source>
        <dbReference type="ARBA" id="ARBA00044678"/>
    </source>
</evidence>
<dbReference type="SMART" id="SM00483">
    <property type="entry name" value="POLXc"/>
    <property type="match status" value="1"/>
</dbReference>
<feature type="domain" description="Helix-hairpin-helix DNA-binding motif class 1" evidence="22">
    <location>
        <begin position="123"/>
        <end position="142"/>
    </location>
</feature>
<dbReference type="InterPro" id="IPR002008">
    <property type="entry name" value="DNA_pol_X_beta-like"/>
</dbReference>
<keyword evidence="11" id="KW-0227">DNA damage</keyword>
<organism evidence="25 26">
    <name type="scientific">Alkalicoccobacillus gibsonii</name>
    <dbReference type="NCBI Taxonomy" id="79881"/>
    <lineage>
        <taxon>Bacteria</taxon>
        <taxon>Bacillati</taxon>
        <taxon>Bacillota</taxon>
        <taxon>Bacilli</taxon>
        <taxon>Bacillales</taxon>
        <taxon>Bacillaceae</taxon>
        <taxon>Alkalicoccobacillus</taxon>
    </lineage>
</organism>
<keyword evidence="10" id="KW-0235">DNA replication</keyword>
<evidence type="ECO:0000256" key="4">
    <source>
        <dbReference type="ARBA" id="ARBA00012720"/>
    </source>
</evidence>
<name>A0ABU9VKB0_9BACI</name>
<dbReference type="InterPro" id="IPR037160">
    <property type="entry name" value="DNA_Pol_thumb_sf"/>
</dbReference>
<dbReference type="InterPro" id="IPR002054">
    <property type="entry name" value="DNA-dir_DNA_pol_X"/>
</dbReference>
<gene>
    <name evidence="25" type="primary">polX</name>
    <name evidence="25" type="ORF">MKY91_14440</name>
</gene>
<evidence type="ECO:0000256" key="16">
    <source>
        <dbReference type="ARBA" id="ARBA00035717"/>
    </source>
</evidence>